<dbReference type="EMBL" id="GL984211">
    <property type="protein sequence ID" value="EGR28777.1"/>
    <property type="molecule type" value="Genomic_DNA"/>
</dbReference>
<dbReference type="GO" id="GO:0000287">
    <property type="term" value="F:magnesium ion binding"/>
    <property type="evidence" value="ECO:0007669"/>
    <property type="project" value="InterPro"/>
</dbReference>
<dbReference type="OrthoDB" id="15433at2759"/>
<keyword evidence="10" id="KW-1185">Reference proteome</keyword>
<keyword evidence="7" id="KW-0275">Fatty acid biosynthesis</keyword>
<proteinExistence type="inferred from homology"/>
<name>G0R192_ICHMU</name>
<dbReference type="Pfam" id="PF01648">
    <property type="entry name" value="ACPS"/>
    <property type="match status" value="1"/>
</dbReference>
<evidence type="ECO:0000256" key="2">
    <source>
        <dbReference type="ARBA" id="ARBA00022679"/>
    </source>
</evidence>
<dbReference type="RefSeq" id="XP_004030013.1">
    <property type="nucleotide sequence ID" value="XM_004029965.1"/>
</dbReference>
<dbReference type="InterPro" id="IPR002582">
    <property type="entry name" value="ACPS"/>
</dbReference>
<dbReference type="SUPFAM" id="SSF56214">
    <property type="entry name" value="4'-phosphopantetheinyl transferase"/>
    <property type="match status" value="1"/>
</dbReference>
<dbReference type="HAMAP" id="MF_00101">
    <property type="entry name" value="AcpS"/>
    <property type="match status" value="1"/>
</dbReference>
<keyword evidence="1" id="KW-0444">Lipid biosynthesis</keyword>
<dbReference type="eggNOG" id="ENOG502RT32">
    <property type="taxonomic scope" value="Eukaryota"/>
</dbReference>
<accession>G0R192</accession>
<keyword evidence="3" id="KW-0479">Metal-binding</keyword>
<evidence type="ECO:0000256" key="6">
    <source>
        <dbReference type="ARBA" id="ARBA00023098"/>
    </source>
</evidence>
<evidence type="ECO:0000256" key="5">
    <source>
        <dbReference type="ARBA" id="ARBA00022842"/>
    </source>
</evidence>
<dbReference type="Proteomes" id="UP000008983">
    <property type="component" value="Unassembled WGS sequence"/>
</dbReference>
<dbReference type="InterPro" id="IPR008278">
    <property type="entry name" value="4-PPantetheinyl_Trfase_dom"/>
</dbReference>
<dbReference type="AlphaFoldDB" id="G0R192"/>
<keyword evidence="6" id="KW-0443">Lipid metabolism</keyword>
<sequence>MKGIYGIGTDIVKNIRIQRIIQASIKQRFLNKVLHQIEIDEFNNKTDIQMQVRYLASRWAYKESLVKASGRKDLIFNHIYLEKDNERPIVKLIDTNYKIIYQEMQIKDIQVSISHEEDYSIAFVVLTY</sequence>
<gene>
    <name evidence="9" type="ORF">IMG5_169130</name>
</gene>
<evidence type="ECO:0000313" key="10">
    <source>
        <dbReference type="Proteomes" id="UP000008983"/>
    </source>
</evidence>
<reference evidence="9 10" key="1">
    <citation type="submission" date="2011-07" db="EMBL/GenBank/DDBJ databases">
        <authorList>
            <person name="Coyne R."/>
            <person name="Brami D."/>
            <person name="Johnson J."/>
            <person name="Hostetler J."/>
            <person name="Hannick L."/>
            <person name="Clark T."/>
            <person name="Cassidy-Hanley D."/>
            <person name="Inman J."/>
        </authorList>
    </citation>
    <scope>NUCLEOTIDE SEQUENCE [LARGE SCALE GENOMIC DNA]</scope>
    <source>
        <strain evidence="9 10">G5</strain>
    </source>
</reference>
<evidence type="ECO:0000313" key="9">
    <source>
        <dbReference type="EMBL" id="EGR28777.1"/>
    </source>
</evidence>
<dbReference type="InterPro" id="IPR037143">
    <property type="entry name" value="4-PPantetheinyl_Trfase_dom_sf"/>
</dbReference>
<dbReference type="Gene3D" id="3.90.470.20">
    <property type="entry name" value="4'-phosphopantetheinyl transferase domain"/>
    <property type="match status" value="1"/>
</dbReference>
<dbReference type="STRING" id="857967.G0R192"/>
<dbReference type="GO" id="GO:0008897">
    <property type="term" value="F:holo-[acyl-carrier-protein] synthase activity"/>
    <property type="evidence" value="ECO:0007669"/>
    <property type="project" value="InterPro"/>
</dbReference>
<keyword evidence="4" id="KW-0276">Fatty acid metabolism</keyword>
<dbReference type="NCBIfam" id="TIGR00556">
    <property type="entry name" value="pantethn_trn"/>
    <property type="match status" value="1"/>
</dbReference>
<dbReference type="NCBIfam" id="TIGR00516">
    <property type="entry name" value="acpS"/>
    <property type="match status" value="1"/>
</dbReference>
<evidence type="ECO:0000259" key="8">
    <source>
        <dbReference type="Pfam" id="PF01648"/>
    </source>
</evidence>
<protein>
    <recommendedName>
        <fullName evidence="8">4'-phosphopantetheinyl transferase domain-containing protein</fullName>
    </recommendedName>
</protein>
<feature type="domain" description="4'-phosphopantetheinyl transferase" evidence="8">
    <location>
        <begin position="6"/>
        <end position="123"/>
    </location>
</feature>
<dbReference type="InterPro" id="IPR004568">
    <property type="entry name" value="Ppantetheine-prot_Trfase_dom"/>
</dbReference>
<evidence type="ECO:0000256" key="3">
    <source>
        <dbReference type="ARBA" id="ARBA00022723"/>
    </source>
</evidence>
<evidence type="ECO:0000256" key="1">
    <source>
        <dbReference type="ARBA" id="ARBA00022516"/>
    </source>
</evidence>
<dbReference type="GeneID" id="14904850"/>
<keyword evidence="5" id="KW-0460">Magnesium</keyword>
<organism evidence="9 10">
    <name type="scientific">Ichthyophthirius multifiliis</name>
    <name type="common">White spot disease agent</name>
    <name type="synonym">Ich</name>
    <dbReference type="NCBI Taxonomy" id="5932"/>
    <lineage>
        <taxon>Eukaryota</taxon>
        <taxon>Sar</taxon>
        <taxon>Alveolata</taxon>
        <taxon>Ciliophora</taxon>
        <taxon>Intramacronucleata</taxon>
        <taxon>Oligohymenophorea</taxon>
        <taxon>Hymenostomatida</taxon>
        <taxon>Ophryoglenina</taxon>
        <taxon>Ichthyophthirius</taxon>
    </lineage>
</organism>
<evidence type="ECO:0000256" key="7">
    <source>
        <dbReference type="ARBA" id="ARBA00023160"/>
    </source>
</evidence>
<evidence type="ECO:0000256" key="4">
    <source>
        <dbReference type="ARBA" id="ARBA00022832"/>
    </source>
</evidence>
<keyword evidence="2" id="KW-0808">Transferase</keyword>
<dbReference type="GO" id="GO:0006633">
    <property type="term" value="P:fatty acid biosynthetic process"/>
    <property type="evidence" value="ECO:0007669"/>
    <property type="project" value="UniProtKB-KW"/>
</dbReference>
<dbReference type="OMA" id="KNFGNDY"/>
<dbReference type="InParanoid" id="G0R192"/>